<dbReference type="RefSeq" id="WP_123303818.1">
    <property type="nucleotide sequence ID" value="NZ_RKHK01000001.1"/>
</dbReference>
<proteinExistence type="inferred from homology"/>
<dbReference type="InterPro" id="IPR006286">
    <property type="entry name" value="C56_PfpI-like"/>
</dbReference>
<dbReference type="GO" id="GO:0008233">
    <property type="term" value="F:peptidase activity"/>
    <property type="evidence" value="ECO:0007669"/>
    <property type="project" value="UniProtKB-KW"/>
</dbReference>
<comment type="caution">
    <text evidence="3">The sequence shown here is derived from an EMBL/GenBank/DDBJ whole genome shotgun (WGS) entry which is preliminary data.</text>
</comment>
<dbReference type="Pfam" id="PF01965">
    <property type="entry name" value="DJ-1_PfpI"/>
    <property type="match status" value="1"/>
</dbReference>
<evidence type="ECO:0000313" key="3">
    <source>
        <dbReference type="EMBL" id="ROR73395.1"/>
    </source>
</evidence>
<dbReference type="Gene3D" id="3.40.50.880">
    <property type="match status" value="1"/>
</dbReference>
<dbReference type="SUPFAM" id="SSF52317">
    <property type="entry name" value="Class I glutamine amidotransferase-like"/>
    <property type="match status" value="1"/>
</dbReference>
<dbReference type="InterPro" id="IPR002818">
    <property type="entry name" value="DJ-1/PfpI"/>
</dbReference>
<dbReference type="GO" id="GO:0006508">
    <property type="term" value="P:proteolysis"/>
    <property type="evidence" value="ECO:0007669"/>
    <property type="project" value="UniProtKB-KW"/>
</dbReference>
<reference evidence="3 4" key="1">
    <citation type="submission" date="2018-11" db="EMBL/GenBank/DDBJ databases">
        <title>Sequencing the genomes of 1000 actinobacteria strains.</title>
        <authorList>
            <person name="Klenk H.-P."/>
        </authorList>
    </citation>
    <scope>NUCLEOTIDE SEQUENCE [LARGE SCALE GENOMIC DNA]</scope>
    <source>
        <strain evidence="3 4">DSM 11294</strain>
    </source>
</reference>
<keyword evidence="4" id="KW-1185">Reference proteome</keyword>
<comment type="similarity">
    <text evidence="1">Belongs to the peptidase C56 family.</text>
</comment>
<name>A0A3N2BDT4_9MICO</name>
<protein>
    <submittedName>
        <fullName evidence="3">Protease I</fullName>
    </submittedName>
</protein>
<dbReference type="NCBIfam" id="TIGR01382">
    <property type="entry name" value="PfpI"/>
    <property type="match status" value="1"/>
</dbReference>
<accession>A0A3N2BDT4</accession>
<keyword evidence="3" id="KW-0378">Hydrolase</keyword>
<sequence length="182" mass="19354">MGHLTGKKVAFVATDGFEDSELTSPWEAVTSHGAEAVLIAPKGGTIAGKKGHEATVDKTTSEVNAGDYDALVLPGGTSNADHLRMDEDAVSFTREIFAQHKPVGVICHGAWILTDADVLQGRTITSYPSLRTDLRNAGATWVDEEVVVDAGLVSSRTPDDLPAFNDKLVEEIEEGKHAEQTA</sequence>
<feature type="domain" description="DJ-1/PfpI" evidence="2">
    <location>
        <begin position="7"/>
        <end position="171"/>
    </location>
</feature>
<organism evidence="3 4">
    <name type="scientific">Bogoriella caseilytica</name>
    <dbReference type="NCBI Taxonomy" id="56055"/>
    <lineage>
        <taxon>Bacteria</taxon>
        <taxon>Bacillati</taxon>
        <taxon>Actinomycetota</taxon>
        <taxon>Actinomycetes</taxon>
        <taxon>Micrococcales</taxon>
        <taxon>Bogoriellaceae</taxon>
        <taxon>Bogoriella</taxon>
    </lineage>
</organism>
<dbReference type="PROSITE" id="PS51276">
    <property type="entry name" value="PEPTIDASE_C56_PFPI"/>
    <property type="match status" value="1"/>
</dbReference>
<dbReference type="CDD" id="cd03134">
    <property type="entry name" value="GATase1_PfpI_like"/>
    <property type="match status" value="1"/>
</dbReference>
<evidence type="ECO:0000256" key="1">
    <source>
        <dbReference type="ARBA" id="ARBA00008542"/>
    </source>
</evidence>
<dbReference type="AlphaFoldDB" id="A0A3N2BDT4"/>
<keyword evidence="3" id="KW-0645">Protease</keyword>
<dbReference type="EMBL" id="RKHK01000001">
    <property type="protein sequence ID" value="ROR73395.1"/>
    <property type="molecule type" value="Genomic_DNA"/>
</dbReference>
<dbReference type="PANTHER" id="PTHR42733">
    <property type="entry name" value="DJ-1 PROTEIN"/>
    <property type="match status" value="1"/>
</dbReference>
<dbReference type="OrthoDB" id="9792284at2"/>
<dbReference type="PANTHER" id="PTHR42733:SF12">
    <property type="entry name" value="PROTEINASE"/>
    <property type="match status" value="1"/>
</dbReference>
<evidence type="ECO:0000259" key="2">
    <source>
        <dbReference type="Pfam" id="PF01965"/>
    </source>
</evidence>
<dbReference type="InterPro" id="IPR029062">
    <property type="entry name" value="Class_I_gatase-like"/>
</dbReference>
<gene>
    <name evidence="3" type="ORF">EDD31_1772</name>
</gene>
<dbReference type="Proteomes" id="UP000280668">
    <property type="component" value="Unassembled WGS sequence"/>
</dbReference>
<evidence type="ECO:0000313" key="4">
    <source>
        <dbReference type="Proteomes" id="UP000280668"/>
    </source>
</evidence>